<dbReference type="SUPFAM" id="SSF51338">
    <property type="entry name" value="Composite domain of metallo-dependent hydrolases"/>
    <property type="match status" value="1"/>
</dbReference>
<accession>A0A508B0W7</accession>
<keyword evidence="2" id="KW-0732">Signal</keyword>
<dbReference type="InterPro" id="IPR051781">
    <property type="entry name" value="Metallo-dep_Hydrolase"/>
</dbReference>
<gene>
    <name evidence="4" type="ORF">FKV24_003320</name>
</gene>
<dbReference type="Gene3D" id="2.30.40.10">
    <property type="entry name" value="Urease, subunit C, domain 1"/>
    <property type="match status" value="1"/>
</dbReference>
<dbReference type="InterPro" id="IPR006680">
    <property type="entry name" value="Amidohydro-rel"/>
</dbReference>
<dbReference type="CDD" id="cd01299">
    <property type="entry name" value="Met_dep_hydrolase_A"/>
    <property type="match status" value="1"/>
</dbReference>
<dbReference type="RefSeq" id="WP_141481241.1">
    <property type="nucleotide sequence ID" value="NZ_VICD02000046.1"/>
</dbReference>
<dbReference type="InterPro" id="IPR032466">
    <property type="entry name" value="Metal_Hydrolase"/>
</dbReference>
<dbReference type="Proteomes" id="UP000320431">
    <property type="component" value="Unassembled WGS sequence"/>
</dbReference>
<dbReference type="Pfam" id="PF01979">
    <property type="entry name" value="Amidohydro_1"/>
    <property type="match status" value="1"/>
</dbReference>
<evidence type="ECO:0000256" key="1">
    <source>
        <dbReference type="SAM" id="MobiDB-lite"/>
    </source>
</evidence>
<name>A0A508B0W7_9GAMM</name>
<evidence type="ECO:0000313" key="4">
    <source>
        <dbReference type="EMBL" id="KAB8198184.1"/>
    </source>
</evidence>
<dbReference type="InterPro" id="IPR057744">
    <property type="entry name" value="OTAase-like"/>
</dbReference>
<dbReference type="EMBL" id="VICD02000046">
    <property type="protein sequence ID" value="KAB8198184.1"/>
    <property type="molecule type" value="Genomic_DNA"/>
</dbReference>
<keyword evidence="4" id="KW-0378">Hydrolase</keyword>
<proteinExistence type="predicted"/>
<reference evidence="4 5" key="1">
    <citation type="submission" date="2019-10" db="EMBL/GenBank/DDBJ databases">
        <title>Lysobacter alkalisoli sp. nov., isolated from saline-alkaline soil.</title>
        <authorList>
            <person name="Sun J.-Q."/>
        </authorList>
    </citation>
    <scope>NUCLEOTIDE SEQUENCE [LARGE SCALE GENOMIC DNA]</scope>
    <source>
        <strain evidence="4 5">KCTC 42381</strain>
    </source>
</reference>
<evidence type="ECO:0000313" key="5">
    <source>
        <dbReference type="Proteomes" id="UP000320431"/>
    </source>
</evidence>
<dbReference type="AlphaFoldDB" id="A0A508B0W7"/>
<feature type="region of interest" description="Disordered" evidence="1">
    <location>
        <begin position="191"/>
        <end position="210"/>
    </location>
</feature>
<dbReference type="PANTHER" id="PTHR43135">
    <property type="entry name" value="ALPHA-D-RIBOSE 1-METHYLPHOSPHONATE 5-TRIPHOSPHATE DIPHOSPHATASE"/>
    <property type="match status" value="1"/>
</dbReference>
<sequence length="483" mass="49784">MAAPKPSPSRPSRRAIAPALTVLAVLLATLAMAGAASAQPGPPDGDPAADAATTVILAGHLIAEPGRPAAGPHTLVVRDGRIQRIVPGTDPAAAGEPAQVIDLGRSWLMPGLIDLHMHLGISMHADPGTAGDEARMALLVAAYAGELVRAGVTTVRDVGDNGGVVFAVRDAIDAGRLPGPRILAAGRVVSRSGGHGARRPQPGEIPYEPAACDGPESCRRVVRENIEQGSDWIKMTVSGSGRESGGRPDAAPIMFEDEVRGAVDAAHQAGRPVAAHAHSTPAITLALQAGADTIEHGTYFDDAAAARFKRGGAYLVPTAFVADYVGSQLQMFAGGRDGKPAEELGRWAEAAVANPGRAWRAGVPLALGTDAGPSFAVTATAREIALYVAAGVPAAAALEAATVNNADALRMGDRLGRLREGYLADMIALESDPNVETATLSAPRWVMKAGQVVCDRDCVTATQQEPATGNRTHEDRAERDASR</sequence>
<feature type="region of interest" description="Disordered" evidence="1">
    <location>
        <begin position="464"/>
        <end position="483"/>
    </location>
</feature>
<feature type="signal peptide" evidence="2">
    <location>
        <begin position="1"/>
        <end position="38"/>
    </location>
</feature>
<feature type="domain" description="Amidohydrolase-related" evidence="3">
    <location>
        <begin position="108"/>
        <end position="451"/>
    </location>
</feature>
<evidence type="ECO:0000256" key="2">
    <source>
        <dbReference type="SAM" id="SignalP"/>
    </source>
</evidence>
<evidence type="ECO:0000259" key="3">
    <source>
        <dbReference type="Pfam" id="PF01979"/>
    </source>
</evidence>
<dbReference type="InterPro" id="IPR011059">
    <property type="entry name" value="Metal-dep_hydrolase_composite"/>
</dbReference>
<protein>
    <submittedName>
        <fullName evidence="4">Amidohydrolase family protein</fullName>
    </submittedName>
</protein>
<organism evidence="4 5">
    <name type="scientific">Marilutibacter maris</name>
    <dbReference type="NCBI Taxonomy" id="1605891"/>
    <lineage>
        <taxon>Bacteria</taxon>
        <taxon>Pseudomonadati</taxon>
        <taxon>Pseudomonadota</taxon>
        <taxon>Gammaproteobacteria</taxon>
        <taxon>Lysobacterales</taxon>
        <taxon>Lysobacteraceae</taxon>
        <taxon>Marilutibacter</taxon>
    </lineage>
</organism>
<comment type="caution">
    <text evidence="4">The sequence shown here is derived from an EMBL/GenBank/DDBJ whole genome shotgun (WGS) entry which is preliminary data.</text>
</comment>
<feature type="chain" id="PRO_5043994528" evidence="2">
    <location>
        <begin position="39"/>
        <end position="483"/>
    </location>
</feature>
<dbReference type="PANTHER" id="PTHR43135:SF3">
    <property type="entry name" value="ALPHA-D-RIBOSE 1-METHYLPHOSPHONATE 5-TRIPHOSPHATE DIPHOSPHATASE"/>
    <property type="match status" value="1"/>
</dbReference>
<feature type="compositionally biased region" description="Basic and acidic residues" evidence="1">
    <location>
        <begin position="471"/>
        <end position="483"/>
    </location>
</feature>
<dbReference type="Gene3D" id="3.20.20.140">
    <property type="entry name" value="Metal-dependent hydrolases"/>
    <property type="match status" value="1"/>
</dbReference>
<dbReference type="GO" id="GO:0016810">
    <property type="term" value="F:hydrolase activity, acting on carbon-nitrogen (but not peptide) bonds"/>
    <property type="evidence" value="ECO:0007669"/>
    <property type="project" value="InterPro"/>
</dbReference>
<dbReference type="SUPFAM" id="SSF51556">
    <property type="entry name" value="Metallo-dependent hydrolases"/>
    <property type="match status" value="1"/>
</dbReference>